<sequence>MAPETGQRYEPVPPIPTYEEAVAGSSGSWRSERSPIDDPRDLGAEGQGLLSSRHAFESPTPTQQAPTGRRPRGYRPPTVETDDESDLFASDDSDSDAETEYVRREMQELEIDDSEVSRNRSSWGKRIGLSLSLPQWRWTWRWRLPRLRSDGGSSGTTQDADDGGNSADSGGQIGPGLLALPKFGSAALLLLIARIFAMLLVFGFLYLLFASDMFTNMARRMGNPVDPEKLRSHLQMHVDPRRIRDQLQHFTSYAHLAGTEGDYALMEDTEMLFKTYGLESVTRDVYHVYLNYPKAGGRAVEILGQDGKPIWSAKLEEEETGGETAGRQTYSFHGHSKSGDVKGPLIYANYGSREDFQALKDSGIDTNGAIALVKYYGPLSDPGLKVKAAELAGFAGCIIYSDPADDGFVNGKTAPDGHFMPADGVHRGGVSLRSWILGDVLTPTWASRDNLPRMKVEQTKGLVKIPSLPLASRDAQVLLQHLKGFGHHVPQWSGRVPDVDEYWTGNGSSPIVRLKNDQDEEERQPIWNVYGRIPGQEQQEKKIIIGNARDSWAFGAADPHSGTAIMLEVARILGDLYARGAWQPLRTIEFMSWDGEQYNLIGSTEYVEQNEDALRSEALAYINLGGAVSGSTLRAAGSPVFRNLLLQILNRVSDPYFNATLRDLWDRRHGDIDGPLNDTACIPFQDIAGTSSLDLYFDGGRFPRHSNYDNFEWMEKDGDPGFVYHTLLGQVVGLLVLELSDRPIMPFDMPAYADNLNRWVEELDSWATKQGGADRLSVAPLRDASNEVAKSVREFTKWEVNWENTIVAASGWEPTGLGRSRCEYNSRMAKFDSDLLDAAGIPNRKQFKHVVFGPPLWPDTESDGAYYFPSIRDAALSGNWTLAQETVNKVAGILRQAAANLAK</sequence>
<reference evidence="7" key="2">
    <citation type="submission" date="2023-05" db="EMBL/GenBank/DDBJ databases">
        <authorList>
            <consortium name="Lawrence Berkeley National Laboratory"/>
            <person name="Steindorff A."/>
            <person name="Hensen N."/>
            <person name="Bonometti L."/>
            <person name="Westerberg I."/>
            <person name="Brannstrom I.O."/>
            <person name="Guillou S."/>
            <person name="Cros-Aarteil S."/>
            <person name="Calhoun S."/>
            <person name="Haridas S."/>
            <person name="Kuo A."/>
            <person name="Mondo S."/>
            <person name="Pangilinan J."/>
            <person name="Riley R."/>
            <person name="Labutti K."/>
            <person name="Andreopoulos B."/>
            <person name="Lipzen A."/>
            <person name="Chen C."/>
            <person name="Yanf M."/>
            <person name="Daum C."/>
            <person name="Ng V."/>
            <person name="Clum A."/>
            <person name="Ohm R."/>
            <person name="Martin F."/>
            <person name="Silar P."/>
            <person name="Natvig D."/>
            <person name="Lalanne C."/>
            <person name="Gautier V."/>
            <person name="Ament-Velasquez S.L."/>
            <person name="Kruys A."/>
            <person name="Hutchinson M.I."/>
            <person name="Powell A.J."/>
            <person name="Barry K."/>
            <person name="Miller A.N."/>
            <person name="Grigoriev I.V."/>
            <person name="Debuchy R."/>
            <person name="Gladieux P."/>
            <person name="Thoren M.H."/>
            <person name="Johannesson H."/>
        </authorList>
    </citation>
    <scope>NUCLEOTIDE SEQUENCE</scope>
    <source>
        <strain evidence="7">CBS 508.74</strain>
    </source>
</reference>
<dbReference type="Gene3D" id="3.50.30.30">
    <property type="match status" value="1"/>
</dbReference>
<dbReference type="InterPro" id="IPR007484">
    <property type="entry name" value="Peptidase_M28"/>
</dbReference>
<feature type="compositionally biased region" description="Acidic residues" evidence="2">
    <location>
        <begin position="80"/>
        <end position="99"/>
    </location>
</feature>
<dbReference type="Gene3D" id="3.40.630.10">
    <property type="entry name" value="Zn peptidases"/>
    <property type="match status" value="1"/>
</dbReference>
<accession>A0AAN6QLU2</accession>
<dbReference type="SUPFAM" id="SSF53187">
    <property type="entry name" value="Zn-dependent exopeptidases"/>
    <property type="match status" value="1"/>
</dbReference>
<feature type="compositionally biased region" description="Basic and acidic residues" evidence="2">
    <location>
        <begin position="30"/>
        <end position="43"/>
    </location>
</feature>
<dbReference type="CDD" id="cd08022">
    <property type="entry name" value="M28_PSMA_like"/>
    <property type="match status" value="1"/>
</dbReference>
<evidence type="ECO:0000256" key="1">
    <source>
        <dbReference type="ARBA" id="ARBA00005634"/>
    </source>
</evidence>
<keyword evidence="3" id="KW-0812">Transmembrane</keyword>
<dbReference type="InterPro" id="IPR036757">
    <property type="entry name" value="TFR-like_dimer_dom_sf"/>
</dbReference>
<feature type="domain" description="PA" evidence="4">
    <location>
        <begin position="341"/>
        <end position="427"/>
    </location>
</feature>
<keyword evidence="3" id="KW-0472">Membrane</keyword>
<comment type="similarity">
    <text evidence="1">Belongs to the peptidase M28 family. M28B subfamily.</text>
</comment>
<evidence type="ECO:0000259" key="6">
    <source>
        <dbReference type="Pfam" id="PF04389"/>
    </source>
</evidence>
<dbReference type="RefSeq" id="XP_064666672.1">
    <property type="nucleotide sequence ID" value="XM_064818093.1"/>
</dbReference>
<dbReference type="Pfam" id="PF04253">
    <property type="entry name" value="TFR_dimer"/>
    <property type="match status" value="1"/>
</dbReference>
<reference evidence="7" key="1">
    <citation type="journal article" date="2023" name="Mol. Phylogenet. Evol.">
        <title>Genome-scale phylogeny and comparative genomics of the fungal order Sordariales.</title>
        <authorList>
            <person name="Hensen N."/>
            <person name="Bonometti L."/>
            <person name="Westerberg I."/>
            <person name="Brannstrom I.O."/>
            <person name="Guillou S."/>
            <person name="Cros-Aarteil S."/>
            <person name="Calhoun S."/>
            <person name="Haridas S."/>
            <person name="Kuo A."/>
            <person name="Mondo S."/>
            <person name="Pangilinan J."/>
            <person name="Riley R."/>
            <person name="LaButti K."/>
            <person name="Andreopoulos B."/>
            <person name="Lipzen A."/>
            <person name="Chen C."/>
            <person name="Yan M."/>
            <person name="Daum C."/>
            <person name="Ng V."/>
            <person name="Clum A."/>
            <person name="Steindorff A."/>
            <person name="Ohm R.A."/>
            <person name="Martin F."/>
            <person name="Silar P."/>
            <person name="Natvig D.O."/>
            <person name="Lalanne C."/>
            <person name="Gautier V."/>
            <person name="Ament-Velasquez S.L."/>
            <person name="Kruys A."/>
            <person name="Hutchinson M.I."/>
            <person name="Powell A.J."/>
            <person name="Barry K."/>
            <person name="Miller A.N."/>
            <person name="Grigoriev I.V."/>
            <person name="Debuchy R."/>
            <person name="Gladieux P."/>
            <person name="Hiltunen Thoren M."/>
            <person name="Johannesson H."/>
        </authorList>
    </citation>
    <scope>NUCLEOTIDE SEQUENCE</scope>
    <source>
        <strain evidence="7">CBS 508.74</strain>
    </source>
</reference>
<dbReference type="Pfam" id="PF04389">
    <property type="entry name" value="Peptidase_M28"/>
    <property type="match status" value="1"/>
</dbReference>
<comment type="caution">
    <text evidence="7">The sequence shown here is derived from an EMBL/GenBank/DDBJ whole genome shotgun (WGS) entry which is preliminary data.</text>
</comment>
<dbReference type="PANTHER" id="PTHR10404">
    <property type="entry name" value="N-ACETYLATED-ALPHA-LINKED ACIDIC DIPEPTIDASE"/>
    <property type="match status" value="1"/>
</dbReference>
<dbReference type="Proteomes" id="UP001302812">
    <property type="component" value="Unassembled WGS sequence"/>
</dbReference>
<feature type="transmembrane region" description="Helical" evidence="3">
    <location>
        <begin position="187"/>
        <end position="209"/>
    </location>
</feature>
<gene>
    <name evidence="7" type="ORF">N656DRAFT_801222</name>
</gene>
<feature type="domain" description="Transferrin receptor-like dimerisation" evidence="5">
    <location>
        <begin position="776"/>
        <end position="901"/>
    </location>
</feature>
<dbReference type="InterPro" id="IPR039373">
    <property type="entry name" value="Peptidase_M28B"/>
</dbReference>
<feature type="region of interest" description="Disordered" evidence="2">
    <location>
        <begin position="149"/>
        <end position="168"/>
    </location>
</feature>
<evidence type="ECO:0000259" key="5">
    <source>
        <dbReference type="Pfam" id="PF04253"/>
    </source>
</evidence>
<proteinExistence type="inferred from homology"/>
<dbReference type="GO" id="GO:0004180">
    <property type="term" value="F:carboxypeptidase activity"/>
    <property type="evidence" value="ECO:0007669"/>
    <property type="project" value="TreeGrafter"/>
</dbReference>
<evidence type="ECO:0000313" key="8">
    <source>
        <dbReference type="Proteomes" id="UP001302812"/>
    </source>
</evidence>
<dbReference type="Gene3D" id="1.20.930.40">
    <property type="entry name" value="Transferrin receptor-like, dimerisation domain"/>
    <property type="match status" value="1"/>
</dbReference>
<feature type="region of interest" description="Disordered" evidence="2">
    <location>
        <begin position="1"/>
        <end position="99"/>
    </location>
</feature>
<dbReference type="InterPro" id="IPR007365">
    <property type="entry name" value="TFR-like_dimer_dom"/>
</dbReference>
<dbReference type="SUPFAM" id="SSF52025">
    <property type="entry name" value="PA domain"/>
    <property type="match status" value="1"/>
</dbReference>
<organism evidence="7 8">
    <name type="scientific">Canariomyces notabilis</name>
    <dbReference type="NCBI Taxonomy" id="2074819"/>
    <lineage>
        <taxon>Eukaryota</taxon>
        <taxon>Fungi</taxon>
        <taxon>Dikarya</taxon>
        <taxon>Ascomycota</taxon>
        <taxon>Pezizomycotina</taxon>
        <taxon>Sordariomycetes</taxon>
        <taxon>Sordariomycetidae</taxon>
        <taxon>Sordariales</taxon>
        <taxon>Chaetomiaceae</taxon>
        <taxon>Canariomyces</taxon>
    </lineage>
</organism>
<dbReference type="InterPro" id="IPR003137">
    <property type="entry name" value="PA_domain"/>
</dbReference>
<feature type="domain" description="Peptidase M28" evidence="6">
    <location>
        <begin position="528"/>
        <end position="714"/>
    </location>
</feature>
<dbReference type="GeneID" id="89942218"/>
<dbReference type="AlphaFoldDB" id="A0AAN6QLU2"/>
<protein>
    <submittedName>
        <fullName evidence="7">Zn-dependent exopeptidase</fullName>
    </submittedName>
</protein>
<dbReference type="FunFam" id="3.40.630.10:FF:000101">
    <property type="entry name" value="N-acetylated alpha-linked acidic dipeptidase like 1"/>
    <property type="match status" value="1"/>
</dbReference>
<keyword evidence="3" id="KW-1133">Transmembrane helix</keyword>
<keyword evidence="8" id="KW-1185">Reference proteome</keyword>
<evidence type="ECO:0000259" key="4">
    <source>
        <dbReference type="Pfam" id="PF02225"/>
    </source>
</evidence>
<dbReference type="CDD" id="cd02121">
    <property type="entry name" value="PA_GCPII_like"/>
    <property type="match status" value="1"/>
</dbReference>
<dbReference type="PANTHER" id="PTHR10404:SF71">
    <property type="entry name" value="CARBOXYPEPTIDASE TRE2, PUTATIVE (AFU_ORTHOLOGUE AFUA_3G10650)-RELATED"/>
    <property type="match status" value="1"/>
</dbReference>
<dbReference type="SUPFAM" id="SSF47672">
    <property type="entry name" value="Transferrin receptor-like dimerisation domain"/>
    <property type="match status" value="1"/>
</dbReference>
<evidence type="ECO:0000313" key="7">
    <source>
        <dbReference type="EMBL" id="KAK4109102.1"/>
    </source>
</evidence>
<evidence type="ECO:0000256" key="3">
    <source>
        <dbReference type="SAM" id="Phobius"/>
    </source>
</evidence>
<dbReference type="EMBL" id="MU853358">
    <property type="protein sequence ID" value="KAK4109102.1"/>
    <property type="molecule type" value="Genomic_DNA"/>
</dbReference>
<name>A0AAN6QLU2_9PEZI</name>
<evidence type="ECO:0000256" key="2">
    <source>
        <dbReference type="SAM" id="MobiDB-lite"/>
    </source>
</evidence>
<dbReference type="InterPro" id="IPR046450">
    <property type="entry name" value="PA_dom_sf"/>
</dbReference>
<dbReference type="Pfam" id="PF02225">
    <property type="entry name" value="PA"/>
    <property type="match status" value="1"/>
</dbReference>